<feature type="active site" description="Charge relay system" evidence="14">
    <location>
        <position position="256"/>
    </location>
</feature>
<evidence type="ECO:0000256" key="3">
    <source>
        <dbReference type="ARBA" id="ARBA00010541"/>
    </source>
</evidence>
<dbReference type="InterPro" id="IPR009003">
    <property type="entry name" value="Peptidase_S1_PA"/>
</dbReference>
<dbReference type="InterPro" id="IPR001940">
    <property type="entry name" value="Peptidase_S1C"/>
</dbReference>
<evidence type="ECO:0000313" key="18">
    <source>
        <dbReference type="Proteomes" id="UP000196655"/>
    </source>
</evidence>
<feature type="binding site" evidence="15">
    <location>
        <position position="152"/>
    </location>
    <ligand>
        <name>substrate</name>
    </ligand>
</feature>
<dbReference type="NCBIfam" id="TIGR02037">
    <property type="entry name" value="degP_htrA_DO"/>
    <property type="match status" value="1"/>
</dbReference>
<dbReference type="GO" id="GO:0004252">
    <property type="term" value="F:serine-type endopeptidase activity"/>
    <property type="evidence" value="ECO:0007669"/>
    <property type="project" value="InterPro"/>
</dbReference>
<feature type="domain" description="PDZ" evidence="16">
    <location>
        <begin position="300"/>
        <end position="364"/>
    </location>
</feature>
<keyword evidence="8" id="KW-0677">Repeat</keyword>
<comment type="catalytic activity">
    <reaction evidence="1">
        <text>Acts on substrates that are at least partially unfolded. The cleavage site P1 residue is normally between a pair of hydrophobic residues, such as Val-|-Val.</text>
        <dbReference type="EC" id="3.4.21.107"/>
    </reaction>
</comment>
<evidence type="ECO:0000256" key="7">
    <source>
        <dbReference type="ARBA" id="ARBA00022729"/>
    </source>
</evidence>
<dbReference type="CDD" id="cd10839">
    <property type="entry name" value="cpPDZ1_DegP-like"/>
    <property type="match status" value="1"/>
</dbReference>
<dbReference type="SUPFAM" id="SSF50494">
    <property type="entry name" value="Trypsin-like serine proteases"/>
    <property type="match status" value="1"/>
</dbReference>
<dbReference type="SMART" id="SM00228">
    <property type="entry name" value="PDZ"/>
    <property type="match status" value="2"/>
</dbReference>
<dbReference type="InterPro" id="IPR036034">
    <property type="entry name" value="PDZ_sf"/>
</dbReference>
<comment type="subcellular location">
    <subcellularLocation>
        <location evidence="2">Periplasm</location>
    </subcellularLocation>
</comment>
<evidence type="ECO:0000259" key="16">
    <source>
        <dbReference type="PROSITE" id="PS50106"/>
    </source>
</evidence>
<dbReference type="GO" id="GO:0006508">
    <property type="term" value="P:proteolysis"/>
    <property type="evidence" value="ECO:0007669"/>
    <property type="project" value="UniProtKB-KW"/>
</dbReference>
<keyword evidence="18" id="KW-1185">Reference proteome</keyword>
<protein>
    <recommendedName>
        <fullName evidence="5">Probable periplasmic serine endoprotease DegP-like</fullName>
        <ecNumber evidence="4">3.4.21.107</ecNumber>
    </recommendedName>
    <alternativeName>
        <fullName evidence="13">Protease Do</fullName>
    </alternativeName>
</protein>
<feature type="binding site" evidence="15">
    <location>
        <begin position="254"/>
        <end position="256"/>
    </location>
    <ligand>
        <name>substrate</name>
    </ligand>
</feature>
<dbReference type="InterPro" id="IPR011782">
    <property type="entry name" value="Pept_S1C_Do"/>
</dbReference>
<keyword evidence="7" id="KW-0732">Signal</keyword>
<sequence length="527" mass="55280">MGPASCFERGRAFVTRPIARRPTGPVAVARAVGETALLRWATTVLVMTAMLMAAVLASGVARAAPAPDSFADLAERLVPAVVNISTTQKVQDGQDLPEMPQFPPGSPFDEFFRDFFNRRGQGQGDRPRPHNATALGSGFIVRDNGYIVTNYHVIEGAEEITVVLHDNTSLEAKLIGRDDKTDLAVLKVETDKKLPFVEFGDSDGMRVGDWVLAIGNPFGLGGTVTAGIISARSREINAGPYDDFLQTDAAINRGNSGGPMFNMDGRVIGINTAIYSPSGGSVGIGFAIPSALARGVVDQIIEFGRTKRGWLGVRIQSVTPEIAESLGLEKPEGALVAGVTDGGPGAKAGIETGDVILQFDGKPITESRRLPRVVADTPVDKQVSVTVWRKGARKDLPVTLGELEAAEQSGLLASDTPDSKPDATKPQELDALGVTLSALTDALKKQYSLADDQKGVVVTAVTSGSQAAEKGLKAGDVIVEVGQAEVANPGDVAKKVTEARDGGRKSVLLLVESGGDLRFIALPVGPG</sequence>
<dbReference type="InterPro" id="IPR001478">
    <property type="entry name" value="PDZ"/>
</dbReference>
<gene>
    <name evidence="17" type="ORF">BWR60_18895</name>
</gene>
<dbReference type="Gene3D" id="2.30.42.10">
    <property type="match status" value="2"/>
</dbReference>
<feature type="active site" description="Charge relay system" evidence="14">
    <location>
        <position position="182"/>
    </location>
</feature>
<evidence type="ECO:0000256" key="4">
    <source>
        <dbReference type="ARBA" id="ARBA00013035"/>
    </source>
</evidence>
<evidence type="ECO:0000256" key="10">
    <source>
        <dbReference type="ARBA" id="ARBA00022801"/>
    </source>
</evidence>
<evidence type="ECO:0000256" key="13">
    <source>
        <dbReference type="ARBA" id="ARBA00032850"/>
    </source>
</evidence>
<evidence type="ECO:0000256" key="9">
    <source>
        <dbReference type="ARBA" id="ARBA00022764"/>
    </source>
</evidence>
<dbReference type="Gene3D" id="2.40.10.120">
    <property type="match status" value="1"/>
</dbReference>
<evidence type="ECO:0000256" key="11">
    <source>
        <dbReference type="ARBA" id="ARBA00022825"/>
    </source>
</evidence>
<dbReference type="PRINTS" id="PR00834">
    <property type="entry name" value="PROTEASES2C"/>
</dbReference>
<dbReference type="Proteomes" id="UP000196655">
    <property type="component" value="Unassembled WGS sequence"/>
</dbReference>
<keyword evidence="12" id="KW-0346">Stress response</keyword>
<evidence type="ECO:0000256" key="14">
    <source>
        <dbReference type="PIRSR" id="PIRSR611782-1"/>
    </source>
</evidence>
<dbReference type="GO" id="GO:0042597">
    <property type="term" value="C:periplasmic space"/>
    <property type="evidence" value="ECO:0007669"/>
    <property type="project" value="UniProtKB-SubCell"/>
</dbReference>
<evidence type="ECO:0000256" key="15">
    <source>
        <dbReference type="PIRSR" id="PIRSR611782-2"/>
    </source>
</evidence>
<dbReference type="Pfam" id="PF13180">
    <property type="entry name" value="PDZ_2"/>
    <property type="match status" value="1"/>
</dbReference>
<organism evidence="17 18">
    <name type="scientific">Inquilinus limosus</name>
    <dbReference type="NCBI Taxonomy" id="171674"/>
    <lineage>
        <taxon>Bacteria</taxon>
        <taxon>Pseudomonadati</taxon>
        <taxon>Pseudomonadota</taxon>
        <taxon>Alphaproteobacteria</taxon>
        <taxon>Rhodospirillales</taxon>
        <taxon>Rhodospirillaceae</taxon>
        <taxon>Inquilinus</taxon>
    </lineage>
</organism>
<evidence type="ECO:0000256" key="12">
    <source>
        <dbReference type="ARBA" id="ARBA00023016"/>
    </source>
</evidence>
<feature type="domain" description="PDZ" evidence="16">
    <location>
        <begin position="432"/>
        <end position="488"/>
    </location>
</feature>
<dbReference type="PANTHER" id="PTHR43343:SF3">
    <property type="entry name" value="PROTEASE DO-LIKE 8, CHLOROPLASTIC"/>
    <property type="match status" value="1"/>
</dbReference>
<accession>A0A211ZJY7</accession>
<evidence type="ECO:0000256" key="6">
    <source>
        <dbReference type="ARBA" id="ARBA00022670"/>
    </source>
</evidence>
<comment type="caution">
    <text evidence="17">The sequence shown here is derived from an EMBL/GenBank/DDBJ whole genome shotgun (WGS) entry which is preliminary data.</text>
</comment>
<dbReference type="Pfam" id="PF13365">
    <property type="entry name" value="Trypsin_2"/>
    <property type="match status" value="1"/>
</dbReference>
<dbReference type="EMBL" id="NHON01000035">
    <property type="protein sequence ID" value="OWJ65583.1"/>
    <property type="molecule type" value="Genomic_DNA"/>
</dbReference>
<name>A0A211ZJY7_9PROT</name>
<comment type="similarity">
    <text evidence="3">Belongs to the peptidase S1C family.</text>
</comment>
<dbReference type="Pfam" id="PF00595">
    <property type="entry name" value="PDZ"/>
    <property type="match status" value="1"/>
</dbReference>
<evidence type="ECO:0000256" key="8">
    <source>
        <dbReference type="ARBA" id="ARBA00022737"/>
    </source>
</evidence>
<keyword evidence="10" id="KW-0378">Hydrolase</keyword>
<dbReference type="SUPFAM" id="SSF50156">
    <property type="entry name" value="PDZ domain-like"/>
    <property type="match status" value="2"/>
</dbReference>
<keyword evidence="9" id="KW-0574">Periplasm</keyword>
<proteinExistence type="inferred from homology"/>
<dbReference type="EC" id="3.4.21.107" evidence="4"/>
<feature type="active site" description="Charge relay system" evidence="14">
    <location>
        <position position="152"/>
    </location>
</feature>
<dbReference type="AlphaFoldDB" id="A0A211ZJY7"/>
<evidence type="ECO:0000313" key="17">
    <source>
        <dbReference type="EMBL" id="OWJ65583.1"/>
    </source>
</evidence>
<evidence type="ECO:0000256" key="5">
    <source>
        <dbReference type="ARBA" id="ARBA00013958"/>
    </source>
</evidence>
<evidence type="ECO:0000256" key="2">
    <source>
        <dbReference type="ARBA" id="ARBA00004418"/>
    </source>
</evidence>
<dbReference type="FunFam" id="2.40.10.120:FF:000007">
    <property type="entry name" value="Periplasmic serine endoprotease DegP-like"/>
    <property type="match status" value="1"/>
</dbReference>
<evidence type="ECO:0000256" key="1">
    <source>
        <dbReference type="ARBA" id="ARBA00001772"/>
    </source>
</evidence>
<feature type="binding site" evidence="15">
    <location>
        <position position="182"/>
    </location>
    <ligand>
        <name>substrate</name>
    </ligand>
</feature>
<dbReference type="PANTHER" id="PTHR43343">
    <property type="entry name" value="PEPTIDASE S12"/>
    <property type="match status" value="1"/>
</dbReference>
<keyword evidence="11" id="KW-0720">Serine protease</keyword>
<dbReference type="InterPro" id="IPR051201">
    <property type="entry name" value="Chloro_Bact_Ser_Proteases"/>
</dbReference>
<dbReference type="STRING" id="1122125.GCA_000423185_02688"/>
<reference evidence="18" key="1">
    <citation type="submission" date="2017-05" db="EMBL/GenBank/DDBJ databases">
        <authorList>
            <person name="Macchi M."/>
            <person name="Festa S."/>
            <person name="Coppotelli B.M."/>
            <person name="Morelli I.S."/>
        </authorList>
    </citation>
    <scope>NUCLEOTIDE SEQUENCE [LARGE SCALE GENOMIC DNA]</scope>
    <source>
        <strain evidence="18">I</strain>
    </source>
</reference>
<dbReference type="PROSITE" id="PS50106">
    <property type="entry name" value="PDZ"/>
    <property type="match status" value="2"/>
</dbReference>
<keyword evidence="6 17" id="KW-0645">Protease</keyword>